<dbReference type="Proteomes" id="UP000326396">
    <property type="component" value="Linkage Group LG2"/>
</dbReference>
<keyword evidence="8" id="KW-1185">Reference proteome</keyword>
<evidence type="ECO:0000313" key="7">
    <source>
        <dbReference type="EMBL" id="KAD4585726.1"/>
    </source>
</evidence>
<dbReference type="Pfam" id="PF00226">
    <property type="entry name" value="DnaJ"/>
    <property type="match status" value="1"/>
</dbReference>
<dbReference type="SMART" id="SM00271">
    <property type="entry name" value="DnaJ"/>
    <property type="match status" value="1"/>
</dbReference>
<dbReference type="InterPro" id="IPR007872">
    <property type="entry name" value="DPH_MB_dom"/>
</dbReference>
<proteinExistence type="inferred from homology"/>
<evidence type="ECO:0000256" key="1">
    <source>
        <dbReference type="ARBA" id="ARBA00006169"/>
    </source>
</evidence>
<evidence type="ECO:0000256" key="2">
    <source>
        <dbReference type="ARBA" id="ARBA00022723"/>
    </source>
</evidence>
<dbReference type="PRINTS" id="PR00625">
    <property type="entry name" value="JDOMAIN"/>
</dbReference>
<dbReference type="InterPro" id="IPR036869">
    <property type="entry name" value="J_dom_sf"/>
</dbReference>
<evidence type="ECO:0000313" key="8">
    <source>
        <dbReference type="Proteomes" id="UP000326396"/>
    </source>
</evidence>
<dbReference type="InterPro" id="IPR001623">
    <property type="entry name" value="DnaJ_domain"/>
</dbReference>
<dbReference type="Gene3D" id="1.10.287.110">
    <property type="entry name" value="DnaJ domain"/>
    <property type="match status" value="1"/>
</dbReference>
<evidence type="ECO:0000259" key="6">
    <source>
        <dbReference type="PROSITE" id="PS51074"/>
    </source>
</evidence>
<dbReference type="GO" id="GO:0008198">
    <property type="term" value="F:ferrous iron binding"/>
    <property type="evidence" value="ECO:0007669"/>
    <property type="project" value="TreeGrafter"/>
</dbReference>
<dbReference type="CDD" id="cd06257">
    <property type="entry name" value="DnaJ"/>
    <property type="match status" value="1"/>
</dbReference>
<keyword evidence="2" id="KW-0479">Metal-binding</keyword>
<dbReference type="SUPFAM" id="SSF144217">
    <property type="entry name" value="CSL zinc finger"/>
    <property type="match status" value="1"/>
</dbReference>
<organism evidence="7 8">
    <name type="scientific">Mikania micrantha</name>
    <name type="common">bitter vine</name>
    <dbReference type="NCBI Taxonomy" id="192012"/>
    <lineage>
        <taxon>Eukaryota</taxon>
        <taxon>Viridiplantae</taxon>
        <taxon>Streptophyta</taxon>
        <taxon>Embryophyta</taxon>
        <taxon>Tracheophyta</taxon>
        <taxon>Spermatophyta</taxon>
        <taxon>Magnoliopsida</taxon>
        <taxon>eudicotyledons</taxon>
        <taxon>Gunneridae</taxon>
        <taxon>Pentapetalae</taxon>
        <taxon>asterids</taxon>
        <taxon>campanulids</taxon>
        <taxon>Asterales</taxon>
        <taxon>Asteraceae</taxon>
        <taxon>Asteroideae</taxon>
        <taxon>Heliantheae alliance</taxon>
        <taxon>Eupatorieae</taxon>
        <taxon>Mikania</taxon>
    </lineage>
</organism>
<feature type="domain" description="DPH-type MB" evidence="6">
    <location>
        <begin position="88"/>
        <end position="155"/>
    </location>
</feature>
<dbReference type="EMBL" id="SZYD01000012">
    <property type="protein sequence ID" value="KAD4585726.1"/>
    <property type="molecule type" value="Genomic_DNA"/>
</dbReference>
<keyword evidence="4" id="KW-0408">Iron</keyword>
<reference evidence="7 8" key="1">
    <citation type="submission" date="2019-05" db="EMBL/GenBank/DDBJ databases">
        <title>Mikania micrantha, genome provides insights into the molecular mechanism of rapid growth.</title>
        <authorList>
            <person name="Liu B."/>
        </authorList>
    </citation>
    <scope>NUCLEOTIDE SEQUENCE [LARGE SCALE GENOMIC DNA]</scope>
    <source>
        <strain evidence="7">NLD-2019</strain>
        <tissue evidence="7">Leaf</tissue>
    </source>
</reference>
<comment type="caution">
    <text evidence="7">The sequence shown here is derived from an EMBL/GenBank/DDBJ whole genome shotgun (WGS) entry which is preliminary data.</text>
</comment>
<dbReference type="GO" id="GO:0001671">
    <property type="term" value="F:ATPase activator activity"/>
    <property type="evidence" value="ECO:0007669"/>
    <property type="project" value="TreeGrafter"/>
</dbReference>
<dbReference type="AlphaFoldDB" id="A0A5N6NCZ4"/>
<dbReference type="PROSITE" id="PS51074">
    <property type="entry name" value="DPH_MB"/>
    <property type="match status" value="1"/>
</dbReference>
<dbReference type="PANTHER" id="PTHR45255">
    <property type="entry name" value="DNAJ HOMOLOG SUBFAMILY C MEMBER 24"/>
    <property type="match status" value="1"/>
</dbReference>
<dbReference type="OrthoDB" id="66964at2759"/>
<dbReference type="InterPro" id="IPR036671">
    <property type="entry name" value="DPH_MB_sf"/>
</dbReference>
<accession>A0A5N6NCZ4</accession>
<evidence type="ECO:0000256" key="3">
    <source>
        <dbReference type="ARBA" id="ARBA00022833"/>
    </source>
</evidence>
<sequence>MVLSTNSIHQTHYNILNVKEDASHGEIRKSYKSALLNSHPDKLQKTSQTTDVESRFLEIQTAWEILGDVKLRALYDIQLRAARQDEAAADEIKLEDLVVEAGGDMVELFYQCRCGDYFSLDSLELGEMGLQLLIEGDNIMLQARDCDDMASILLSCVMSAKTNRKMGSWDGIPHWSVYDRITIIPSKPEALMAEINSAISSLECAKASKFQNTSSTLSKSKKSVDDGSLNSCCLYDARRADEAYKAGLAYLAAGNLEEAFRSLNVALTKCPPSKTSAVAKLRSLISLTAQRLRKSAV</sequence>
<feature type="domain" description="J" evidence="5">
    <location>
        <begin position="11"/>
        <end position="79"/>
    </location>
</feature>
<dbReference type="Gene3D" id="3.10.660.10">
    <property type="entry name" value="DPH Zinc finger"/>
    <property type="match status" value="1"/>
</dbReference>
<dbReference type="PROSITE" id="PS50076">
    <property type="entry name" value="DNAJ_2"/>
    <property type="match status" value="1"/>
</dbReference>
<comment type="similarity">
    <text evidence="1">Belongs to the DPH4 family.</text>
</comment>
<evidence type="ECO:0008006" key="9">
    <source>
        <dbReference type="Google" id="ProtNLM"/>
    </source>
</evidence>
<name>A0A5N6NCZ4_9ASTR</name>
<evidence type="ECO:0000259" key="5">
    <source>
        <dbReference type="PROSITE" id="PS50076"/>
    </source>
</evidence>
<evidence type="ECO:0000256" key="4">
    <source>
        <dbReference type="ARBA" id="ARBA00023004"/>
    </source>
</evidence>
<dbReference type="PANTHER" id="PTHR45255:SF1">
    <property type="entry name" value="DNAJ HOMOLOG SUBFAMILY C MEMBER 24"/>
    <property type="match status" value="1"/>
</dbReference>
<protein>
    <recommendedName>
        <fullName evidence="9">J domain-containing protein</fullName>
    </recommendedName>
</protein>
<dbReference type="SUPFAM" id="SSF46565">
    <property type="entry name" value="Chaperone J-domain"/>
    <property type="match status" value="1"/>
</dbReference>
<keyword evidence="3" id="KW-0862">Zinc</keyword>
<gene>
    <name evidence="7" type="ORF">E3N88_23327</name>
</gene>